<dbReference type="AlphaFoldDB" id="A0A6M3LC35"/>
<feature type="transmembrane region" description="Helical" evidence="1">
    <location>
        <begin position="32"/>
        <end position="50"/>
    </location>
</feature>
<protein>
    <submittedName>
        <fullName evidence="2">Uncharacterized protein</fullName>
    </submittedName>
</protein>
<keyword evidence="1" id="KW-1133">Transmembrane helix</keyword>
<organism evidence="2">
    <name type="scientific">viral metagenome</name>
    <dbReference type="NCBI Taxonomy" id="1070528"/>
    <lineage>
        <taxon>unclassified sequences</taxon>
        <taxon>metagenomes</taxon>
        <taxon>organismal metagenomes</taxon>
    </lineage>
</organism>
<evidence type="ECO:0000313" key="2">
    <source>
        <dbReference type="EMBL" id="QJA92556.1"/>
    </source>
</evidence>
<keyword evidence="1" id="KW-0812">Transmembrane</keyword>
<sequence length="125" mass="13435">MGLYYRRFTVAVGLATLIYAQADAGVLSAVKGAGGAIGVGVAGLVLAYVMKRIPNEKLYKFFEKQGKRLGSIVTLGLNKWKWSAPVYEKTIEPWVVDAIQNIGEAGIKGFIAGLRSDNNAGRKDS</sequence>
<gene>
    <name evidence="2" type="ORF">MM415B04586_0013</name>
</gene>
<accession>A0A6M3LC35</accession>
<name>A0A6M3LC35_9ZZZZ</name>
<proteinExistence type="predicted"/>
<keyword evidence="1" id="KW-0472">Membrane</keyword>
<dbReference type="EMBL" id="MT143076">
    <property type="protein sequence ID" value="QJA92556.1"/>
    <property type="molecule type" value="Genomic_DNA"/>
</dbReference>
<evidence type="ECO:0000256" key="1">
    <source>
        <dbReference type="SAM" id="Phobius"/>
    </source>
</evidence>
<reference evidence="2" key="1">
    <citation type="submission" date="2020-03" db="EMBL/GenBank/DDBJ databases">
        <title>The deep terrestrial virosphere.</title>
        <authorList>
            <person name="Holmfeldt K."/>
            <person name="Nilsson E."/>
            <person name="Simone D."/>
            <person name="Lopez-Fernandez M."/>
            <person name="Wu X."/>
            <person name="de Brujin I."/>
            <person name="Lundin D."/>
            <person name="Andersson A."/>
            <person name="Bertilsson S."/>
            <person name="Dopson M."/>
        </authorList>
    </citation>
    <scope>NUCLEOTIDE SEQUENCE</scope>
    <source>
        <strain evidence="2">MM415B04586</strain>
    </source>
</reference>